<dbReference type="EMBL" id="CAIM01000071">
    <property type="protein sequence ID" value="CCI15880.1"/>
    <property type="molecule type" value="Genomic_DNA"/>
</dbReference>
<evidence type="ECO:0000256" key="1">
    <source>
        <dbReference type="SAM" id="MobiDB-lite"/>
    </source>
</evidence>
<feature type="transmembrane region" description="Helical" evidence="2">
    <location>
        <begin position="98"/>
        <end position="126"/>
    </location>
</feature>
<proteinExistence type="predicted"/>
<dbReference type="HOGENOM" id="CLU_1957055_0_0_3"/>
<gene>
    <name evidence="3" type="ORF">MICAF_1620007</name>
</gene>
<dbReference type="AlphaFoldDB" id="I4H1F6"/>
<feature type="transmembrane region" description="Helical" evidence="2">
    <location>
        <begin position="21"/>
        <end position="39"/>
    </location>
</feature>
<accession>I4H1F6</accession>
<name>I4H1F6_MICAE</name>
<feature type="compositionally biased region" description="Low complexity" evidence="1">
    <location>
        <begin position="64"/>
        <end position="78"/>
    </location>
</feature>
<reference evidence="3 4" key="1">
    <citation type="submission" date="2012-04" db="EMBL/GenBank/DDBJ databases">
        <authorList>
            <person name="Genoscope - CEA"/>
        </authorList>
    </citation>
    <scope>NUCLEOTIDE SEQUENCE [LARGE SCALE GENOMIC DNA]</scope>
    <source>
        <strain evidence="3 4">9807</strain>
    </source>
</reference>
<keyword evidence="2" id="KW-0472">Membrane</keyword>
<keyword evidence="2" id="KW-1133">Transmembrane helix</keyword>
<protein>
    <submittedName>
        <fullName evidence="3">Uncharacterized protein</fullName>
    </submittedName>
</protein>
<keyword evidence="2" id="KW-0812">Transmembrane</keyword>
<evidence type="ECO:0000256" key="2">
    <source>
        <dbReference type="SAM" id="Phobius"/>
    </source>
</evidence>
<feature type="region of interest" description="Disordered" evidence="1">
    <location>
        <begin position="62"/>
        <end position="89"/>
    </location>
</feature>
<evidence type="ECO:0000313" key="3">
    <source>
        <dbReference type="EMBL" id="CCI15880.1"/>
    </source>
</evidence>
<sequence length="128" mass="14078">MNAQKIQALFKVQRKTMPQKLFWLMVVISLLISLEYQSVQASVVDANFRFPSSSNSLIALAKGSSPSPKLDSLSSPLLAQSTSTQPSNNGQQNFGQQVVYLIAGLFLSWFLLFLFGPFLFLCGVVLST</sequence>
<evidence type="ECO:0000313" key="4">
    <source>
        <dbReference type="Proteomes" id="UP000003613"/>
    </source>
</evidence>
<comment type="caution">
    <text evidence="3">The sequence shown here is derived from an EMBL/GenBank/DDBJ whole genome shotgun (WGS) entry which is preliminary data.</text>
</comment>
<dbReference type="Proteomes" id="UP000003613">
    <property type="component" value="Unassembled WGS sequence"/>
</dbReference>
<organism evidence="3 4">
    <name type="scientific">Microcystis aeruginosa PCC 9807</name>
    <dbReference type="NCBI Taxonomy" id="1160283"/>
    <lineage>
        <taxon>Bacteria</taxon>
        <taxon>Bacillati</taxon>
        <taxon>Cyanobacteriota</taxon>
        <taxon>Cyanophyceae</taxon>
        <taxon>Oscillatoriophycideae</taxon>
        <taxon>Chroococcales</taxon>
        <taxon>Microcystaceae</taxon>
        <taxon>Microcystis</taxon>
    </lineage>
</organism>
<dbReference type="RefSeq" id="WP_002786651.1">
    <property type="nucleotide sequence ID" value="NZ_HE973335.1"/>
</dbReference>